<keyword evidence="3" id="KW-1185">Reference proteome</keyword>
<feature type="transmembrane region" description="Helical" evidence="1">
    <location>
        <begin position="87"/>
        <end position="110"/>
    </location>
</feature>
<dbReference type="Proteomes" id="UP000198287">
    <property type="component" value="Unassembled WGS sequence"/>
</dbReference>
<keyword evidence="1" id="KW-1133">Transmembrane helix</keyword>
<reference evidence="2 3" key="1">
    <citation type="submission" date="2015-12" db="EMBL/GenBank/DDBJ databases">
        <title>The genome of Folsomia candida.</title>
        <authorList>
            <person name="Faddeeva A."/>
            <person name="Derks M.F."/>
            <person name="Anvar Y."/>
            <person name="Smit S."/>
            <person name="Van Straalen N."/>
            <person name="Roelofs D."/>
        </authorList>
    </citation>
    <scope>NUCLEOTIDE SEQUENCE [LARGE SCALE GENOMIC DNA]</scope>
    <source>
        <strain evidence="2 3">VU population</strain>
        <tissue evidence="2">Whole body</tissue>
    </source>
</reference>
<organism evidence="2 3">
    <name type="scientific">Folsomia candida</name>
    <name type="common">Springtail</name>
    <dbReference type="NCBI Taxonomy" id="158441"/>
    <lineage>
        <taxon>Eukaryota</taxon>
        <taxon>Metazoa</taxon>
        <taxon>Ecdysozoa</taxon>
        <taxon>Arthropoda</taxon>
        <taxon>Hexapoda</taxon>
        <taxon>Collembola</taxon>
        <taxon>Entomobryomorpha</taxon>
        <taxon>Isotomoidea</taxon>
        <taxon>Isotomidae</taxon>
        <taxon>Proisotominae</taxon>
        <taxon>Folsomia</taxon>
    </lineage>
</organism>
<dbReference type="EMBL" id="LNIX01000027">
    <property type="protein sequence ID" value="OXA42187.1"/>
    <property type="molecule type" value="Genomic_DNA"/>
</dbReference>
<evidence type="ECO:0000313" key="3">
    <source>
        <dbReference type="Proteomes" id="UP000198287"/>
    </source>
</evidence>
<keyword evidence="1" id="KW-0812">Transmembrane</keyword>
<evidence type="ECO:0000313" key="2">
    <source>
        <dbReference type="EMBL" id="OXA42187.1"/>
    </source>
</evidence>
<dbReference type="OrthoDB" id="6478931at2759"/>
<feature type="transmembrane region" description="Helical" evidence="1">
    <location>
        <begin position="162"/>
        <end position="181"/>
    </location>
</feature>
<keyword evidence="1" id="KW-0472">Membrane</keyword>
<feature type="transmembrane region" description="Helical" evidence="1">
    <location>
        <begin position="355"/>
        <end position="380"/>
    </location>
</feature>
<protein>
    <recommendedName>
        <fullName evidence="4">Gustatory receptor</fullName>
    </recommendedName>
</protein>
<proteinExistence type="predicted"/>
<feature type="transmembrane region" description="Helical" evidence="1">
    <location>
        <begin position="255"/>
        <end position="279"/>
    </location>
</feature>
<name>A0A226DBT6_FOLCA</name>
<evidence type="ECO:0008006" key="4">
    <source>
        <dbReference type="Google" id="ProtNLM"/>
    </source>
</evidence>
<feature type="transmembrane region" description="Helical" evidence="1">
    <location>
        <begin position="291"/>
        <end position="310"/>
    </location>
</feature>
<dbReference type="AlphaFoldDB" id="A0A226DBT6"/>
<feature type="transmembrane region" description="Helical" evidence="1">
    <location>
        <begin position="201"/>
        <end position="221"/>
    </location>
</feature>
<evidence type="ECO:0000256" key="1">
    <source>
        <dbReference type="SAM" id="Phobius"/>
    </source>
</evidence>
<comment type="caution">
    <text evidence="2">The sequence shown here is derived from an EMBL/GenBank/DDBJ whole genome shotgun (WGS) entry which is preliminary data.</text>
</comment>
<accession>A0A226DBT6</accession>
<sequence length="386" mass="44152">MKKLPGAARSLKMDTKILRMSQFLGYFPIPVANNTSSTFLKKYVPIVLSLLFILFGFCNIVIFIWHARLDHVHYRAPESSQLLSSETFYFSLLLKGTVHIVTIVFVRLTIFSSRDELSLFYDEFNSLLEQFSQFSPTSENTTDETKFVSVSIRNRFESRLRIEFTAIVLLCLAFIVDMWEGHSSIPASASFSLFHAVIPSTLGYIQVIFPFQLAFFLNWYLEILSSLSTPPFTMLETRLKLYSLLSEHVYSFIRLFGTCLVIDMAHSITRIIICAYSVASFVSEPFPNMRGLLSDFFTVLVYLYLVFMICKKGSQLEIASGDFIKGYENAGKLCGVDHFSRSNPRLSRIWLDTDYFRVNLGLIPPIVGTLLTNLIVLIQFQRADKT</sequence>
<gene>
    <name evidence="2" type="ORF">Fcan01_23135</name>
</gene>
<feature type="transmembrane region" description="Helical" evidence="1">
    <location>
        <begin position="43"/>
        <end position="67"/>
    </location>
</feature>